<reference evidence="1 2" key="1">
    <citation type="journal article" date="2019" name="Anaerobe">
        <title>Detection of Robinsoniella peoriensis in multiple bone samples of a trauma patient.</title>
        <authorList>
            <person name="Schrottner P."/>
            <person name="Hartwich K."/>
            <person name="Bunk B."/>
            <person name="Schober I."/>
            <person name="Helbig S."/>
            <person name="Rudolph W.W."/>
            <person name="Gunzer F."/>
        </authorList>
    </citation>
    <scope>NUCLEOTIDE SEQUENCE [LARGE SCALE GENOMIC DNA]</scope>
    <source>
        <strain evidence="1 2">DSM 106044</strain>
    </source>
</reference>
<dbReference type="PANTHER" id="PTHR43649">
    <property type="entry name" value="ARABINOSE-BINDING PROTEIN-RELATED"/>
    <property type="match status" value="1"/>
</dbReference>
<organism evidence="1 2">
    <name type="scientific">Robinsoniella peoriensis</name>
    <dbReference type="NCBI Taxonomy" id="180332"/>
    <lineage>
        <taxon>Bacteria</taxon>
        <taxon>Bacillati</taxon>
        <taxon>Bacillota</taxon>
        <taxon>Clostridia</taxon>
        <taxon>Lachnospirales</taxon>
        <taxon>Lachnospiraceae</taxon>
        <taxon>Robinsoniella</taxon>
    </lineage>
</organism>
<comment type="caution">
    <text evidence="1">The sequence shown here is derived from an EMBL/GenBank/DDBJ whole genome shotgun (WGS) entry which is preliminary data.</text>
</comment>
<dbReference type="InterPro" id="IPR006059">
    <property type="entry name" value="SBP"/>
</dbReference>
<keyword evidence="2" id="KW-1185">Reference proteome</keyword>
<dbReference type="EMBL" id="QGQD01000066">
    <property type="protein sequence ID" value="TLC99755.1"/>
    <property type="molecule type" value="Genomic_DNA"/>
</dbReference>
<name>A0A4U8QCS0_9FIRM</name>
<dbReference type="Proteomes" id="UP000306509">
    <property type="component" value="Unassembled WGS sequence"/>
</dbReference>
<sequence>MRRKYEVVLIGLAMLCTLIGCGRIREVKTEDKIVLTYMAPSYGNHSFVGKEAVENINKTYPDIEIHPVIFSEEQYYTVLKTRLATGKGPDFFFVQPEYAGPNGVSSLAEAGYLAPVTDLEGIKNADETKCALIRHQDQVYSVSIGKMALGVLYNKTVFEENGVTVPGCWEEFIECCETLKEKGIQPMTLGGKARNTYQYGLYQIAVNQIYPRDPGYDKELREGTRKFTDKGTWDKVLTMYTGLYREGYMDPESMELTANEARQKLENREAAMIFVSSGEARNLVTGGAANGDQYGMMPLPANNAGEKTYWSIGETGGVGMYAGSAYPEECKRVLENEFWKELLDPEPREDRFLEEVNRAYGAGDYFYLCNQGWNNEVEIVMEKKLAEYITGSRIQIRDITRAMQEELER</sequence>
<protein>
    <submittedName>
        <fullName evidence="1">Multiple sugar-binding protein</fullName>
    </submittedName>
</protein>
<dbReference type="PROSITE" id="PS51257">
    <property type="entry name" value="PROKAR_LIPOPROTEIN"/>
    <property type="match status" value="1"/>
</dbReference>
<gene>
    <name evidence="1" type="primary">msmE_26</name>
    <name evidence="1" type="ORF">DSM106044_03396</name>
</gene>
<dbReference type="SUPFAM" id="SSF53850">
    <property type="entry name" value="Periplasmic binding protein-like II"/>
    <property type="match status" value="1"/>
</dbReference>
<evidence type="ECO:0000313" key="1">
    <source>
        <dbReference type="EMBL" id="TLC99755.1"/>
    </source>
</evidence>
<dbReference type="STRING" id="180332.GCA_000797495_02750"/>
<dbReference type="Gene3D" id="3.40.190.10">
    <property type="entry name" value="Periplasmic binding protein-like II"/>
    <property type="match status" value="2"/>
</dbReference>
<accession>A0A4U8QCS0</accession>
<proteinExistence type="predicted"/>
<dbReference type="AlphaFoldDB" id="A0A4U8QCS0"/>
<dbReference type="InterPro" id="IPR050490">
    <property type="entry name" value="Bact_solute-bd_prot1"/>
</dbReference>
<dbReference type="Pfam" id="PF01547">
    <property type="entry name" value="SBP_bac_1"/>
    <property type="match status" value="1"/>
</dbReference>
<dbReference type="RefSeq" id="WP_138003089.1">
    <property type="nucleotide sequence ID" value="NZ_QGQD01000066.1"/>
</dbReference>
<evidence type="ECO:0000313" key="2">
    <source>
        <dbReference type="Proteomes" id="UP000306509"/>
    </source>
</evidence>